<proteinExistence type="predicted"/>
<evidence type="ECO:0000313" key="2">
    <source>
        <dbReference type="EMBL" id="EKC44980.1"/>
    </source>
</evidence>
<protein>
    <submittedName>
        <fullName evidence="2">Prophage antirepressor</fullName>
    </submittedName>
</protein>
<gene>
    <name evidence="2" type="ORF">OBE_17135</name>
</gene>
<dbReference type="InterPro" id="IPR003497">
    <property type="entry name" value="BRO_N_domain"/>
</dbReference>
<evidence type="ECO:0000259" key="1">
    <source>
        <dbReference type="SMART" id="SM01040"/>
    </source>
</evidence>
<dbReference type="Pfam" id="PF02498">
    <property type="entry name" value="Bro-N"/>
    <property type="match status" value="1"/>
</dbReference>
<name>K1RTZ7_9ZZZZ</name>
<organism evidence="2">
    <name type="scientific">human gut metagenome</name>
    <dbReference type="NCBI Taxonomy" id="408170"/>
    <lineage>
        <taxon>unclassified sequences</taxon>
        <taxon>metagenomes</taxon>
        <taxon>organismal metagenomes</taxon>
    </lineage>
</organism>
<dbReference type="EMBL" id="AJWZ01011491">
    <property type="protein sequence ID" value="EKC44980.1"/>
    <property type="molecule type" value="Genomic_DNA"/>
</dbReference>
<dbReference type="AlphaFoldDB" id="K1RTZ7"/>
<accession>K1RTZ7</accession>
<dbReference type="SMART" id="SM01040">
    <property type="entry name" value="Bro-N"/>
    <property type="match status" value="1"/>
</dbReference>
<comment type="caution">
    <text evidence="2">The sequence shown here is derived from an EMBL/GenBank/DDBJ whole genome shotgun (WGS) entry which is preliminary data.</text>
</comment>
<reference evidence="2" key="1">
    <citation type="journal article" date="2013" name="Environ. Microbiol.">
        <title>Microbiota from the distal guts of lean and obese adolescents exhibit partial functional redundancy besides clear differences in community structure.</title>
        <authorList>
            <person name="Ferrer M."/>
            <person name="Ruiz A."/>
            <person name="Lanza F."/>
            <person name="Haange S.B."/>
            <person name="Oberbach A."/>
            <person name="Till H."/>
            <person name="Bargiela R."/>
            <person name="Campoy C."/>
            <person name="Segura M.T."/>
            <person name="Richter M."/>
            <person name="von Bergen M."/>
            <person name="Seifert J."/>
            <person name="Suarez A."/>
        </authorList>
    </citation>
    <scope>NUCLEOTIDE SEQUENCE</scope>
</reference>
<sequence length="284" mass="32730">MNQEKLETIVGLFEGKEIRSIWDSEKEDYYFSVVDVVNALANPKDARKYWSVLKSRLKKEGSEVTTNCSQLKMLAPDGKMRLRDAMKTNDILRLIESIPSPKAEPFKMWLANLGSERIDEVFDPEIAIKRAINYYRKRGYSDKWIEARLKGILDRNKLTDIWKEGGITENYEYGILTNEIYKEWSGMKANEYKAYKGIRKESLRDNMSDIEVALTDLGEIATRELAKEHKPYGLEQNKKIAKMGGHAAKVARDDIEKNLGKSVISSGNALNYQYIDENKQIENK</sequence>
<feature type="domain" description="Bro-N" evidence="1">
    <location>
        <begin position="17"/>
        <end position="116"/>
    </location>
</feature>